<dbReference type="AlphaFoldDB" id="A0A2B4RHJ5"/>
<dbReference type="SUPFAM" id="SSF48452">
    <property type="entry name" value="TPR-like"/>
    <property type="match status" value="3"/>
</dbReference>
<dbReference type="InterPro" id="IPR011990">
    <property type="entry name" value="TPR-like_helical_dom_sf"/>
</dbReference>
<evidence type="ECO:0000259" key="3">
    <source>
        <dbReference type="Pfam" id="PF12770"/>
    </source>
</evidence>
<dbReference type="Pfam" id="PF12770">
    <property type="entry name" value="CHAT"/>
    <property type="match status" value="1"/>
</dbReference>
<dbReference type="InterPro" id="IPR019734">
    <property type="entry name" value="TPR_rpt"/>
</dbReference>
<proteinExistence type="predicted"/>
<keyword evidence="1" id="KW-0802">TPR repeat</keyword>
<dbReference type="EMBL" id="LSMT01000445">
    <property type="protein sequence ID" value="PFX17854.1"/>
    <property type="molecule type" value="Genomic_DNA"/>
</dbReference>
<dbReference type="OrthoDB" id="1872379at2759"/>
<protein>
    <submittedName>
        <fullName evidence="4">Tetratricopeptide repeat protein 28</fullName>
    </submittedName>
</protein>
<accession>A0A2B4RHJ5</accession>
<evidence type="ECO:0000313" key="5">
    <source>
        <dbReference type="Proteomes" id="UP000225706"/>
    </source>
</evidence>
<dbReference type="Gene3D" id="1.25.40.10">
    <property type="entry name" value="Tetratricopeptide repeat domain"/>
    <property type="match status" value="2"/>
</dbReference>
<gene>
    <name evidence="4" type="primary">TTC28</name>
    <name evidence="4" type="ORF">AWC38_SpisGene17792</name>
</gene>
<evidence type="ECO:0000313" key="4">
    <source>
        <dbReference type="EMBL" id="PFX17854.1"/>
    </source>
</evidence>
<dbReference type="PANTHER" id="PTHR10098">
    <property type="entry name" value="RAPSYN-RELATED"/>
    <property type="match status" value="1"/>
</dbReference>
<dbReference type="SMART" id="SM00028">
    <property type="entry name" value="TPR"/>
    <property type="match status" value="10"/>
</dbReference>
<dbReference type="Pfam" id="PF13424">
    <property type="entry name" value="TPR_12"/>
    <property type="match status" value="2"/>
</dbReference>
<evidence type="ECO:0000256" key="1">
    <source>
        <dbReference type="PROSITE-ProRule" id="PRU00339"/>
    </source>
</evidence>
<dbReference type="PROSITE" id="PS50005">
    <property type="entry name" value="TPR"/>
    <property type="match status" value="2"/>
</dbReference>
<feature type="repeat" description="TPR" evidence="1">
    <location>
        <begin position="431"/>
        <end position="464"/>
    </location>
</feature>
<dbReference type="PANTHER" id="PTHR10098:SF108">
    <property type="entry name" value="TETRATRICOPEPTIDE REPEAT PROTEIN 28"/>
    <property type="match status" value="1"/>
</dbReference>
<dbReference type="InterPro" id="IPR024983">
    <property type="entry name" value="CHAT_dom"/>
</dbReference>
<reference evidence="5" key="1">
    <citation type="journal article" date="2017" name="bioRxiv">
        <title>Comparative analysis of the genomes of Stylophora pistillata and Acropora digitifera provides evidence for extensive differences between species of corals.</title>
        <authorList>
            <person name="Voolstra C.R."/>
            <person name="Li Y."/>
            <person name="Liew Y.J."/>
            <person name="Baumgarten S."/>
            <person name="Zoccola D."/>
            <person name="Flot J.-F."/>
            <person name="Tambutte S."/>
            <person name="Allemand D."/>
            <person name="Aranda M."/>
        </authorList>
    </citation>
    <scope>NUCLEOTIDE SEQUENCE [LARGE SCALE GENOMIC DNA]</scope>
</reference>
<sequence length="988" mass="111502">MENTEEILQALFIGISVASVLLQTCRYRKAIELFTECLEFLNQCTSKLEAEVLKRLSALVYSRLSYIYFHIGDFKNGFENIELAKAMYPQMGGNECTAEDLDRPHNEHVSKAHDSPGKEEDEEVIKILSLARNVGDKVKEACVLNMCSQMALSRFEYFKARPLLERLAELYGDFGDRKQERLTFDRLGDLCKSLEEYDQAQKYHELVLLMAEEDEDTYMQGAATGKLGTLYNLRRDYVKAKDLRKKALEISVKIGDKKGEIIDNRFLSGVLLNLDKFKEARDCCLKALALSKEIDDKNQEASAYSDLEGLPAEYHHLGCCCEHLGEYAKAKEFWNKGLEIARDIGDTLNESNIIASFASVEQTIGEYDNAKARFEEALRISEEDEDLRGKVSLISNLGQIANSLGDIPKAKDLFERSLQTLKQIGSKVGESTALSNLGMLYNSLGEYCKAIEYNEQALAISWEIKDREGEMIINNNLGQLYLLQKEFKKASDYFSPSLSISHLITSIKTLEKTLVLHGETEMFHIGFAHEHNDPYRLMVVVLLKLGSTDQALSVSELGRARSLAKRMETQYSAHPLPGFDPLRWIDHKNAFQEKSCTCLSFYFYGKNLFYWILKANMKTTYREMPPRQWRSADSQPKFTSIQDLFENLGNEWYRVLMLLPAERCEDRYLVLDDETGSPTNSEEIQQPQESSNTYQLKDKNEGGTKDEAPLKVLYKVIIAPVADPLEGSEIVVVPDRSLYRVPFSALMNEQGEFLAEKFRIRYTPSLTTLKLIQDSPADYHSETGVPLVGDPDVGTVMFQGSELTLPQLPKAKGEVEMIGNILNVQPLTGKEATKEAVLQKIHSVSLIHIAAHGEAERGNIALAPSNREKDDFLLTMADISAVRLRAKLVVLSCCHSGKGHIKAEGVVGIARAFLGSGARSVLASLWAVDDEATMDFMKQFYEHLVDGKSASECLHETMKWMRKKPKYSEVKDWAPFVLIGDDVSFKFV</sequence>
<organism evidence="4 5">
    <name type="scientific">Stylophora pistillata</name>
    <name type="common">Smooth cauliflower coral</name>
    <dbReference type="NCBI Taxonomy" id="50429"/>
    <lineage>
        <taxon>Eukaryota</taxon>
        <taxon>Metazoa</taxon>
        <taxon>Cnidaria</taxon>
        <taxon>Anthozoa</taxon>
        <taxon>Hexacorallia</taxon>
        <taxon>Scleractinia</taxon>
        <taxon>Astrocoeniina</taxon>
        <taxon>Pocilloporidae</taxon>
        <taxon>Stylophora</taxon>
    </lineage>
</organism>
<feature type="compositionally biased region" description="Polar residues" evidence="2">
    <location>
        <begin position="676"/>
        <end position="695"/>
    </location>
</feature>
<feature type="repeat" description="TPR" evidence="1">
    <location>
        <begin position="351"/>
        <end position="384"/>
    </location>
</feature>
<feature type="domain" description="CHAT" evidence="3">
    <location>
        <begin position="708"/>
        <end position="981"/>
    </location>
</feature>
<evidence type="ECO:0000256" key="2">
    <source>
        <dbReference type="SAM" id="MobiDB-lite"/>
    </source>
</evidence>
<dbReference type="Pfam" id="PF13176">
    <property type="entry name" value="TPR_7"/>
    <property type="match status" value="1"/>
</dbReference>
<keyword evidence="5" id="KW-1185">Reference proteome</keyword>
<dbReference type="Proteomes" id="UP000225706">
    <property type="component" value="Unassembled WGS sequence"/>
</dbReference>
<feature type="region of interest" description="Disordered" evidence="2">
    <location>
        <begin position="675"/>
        <end position="703"/>
    </location>
</feature>
<name>A0A2B4RHJ5_STYPI</name>
<comment type="caution">
    <text evidence="4">The sequence shown here is derived from an EMBL/GenBank/DDBJ whole genome shotgun (WGS) entry which is preliminary data.</text>
</comment>